<sequence>MSASAQAFNKKPFLGHLFRTTKSTTTTKHMHSSSLSSTRDWTHCHDPYEPPTSLKARQETLDKLCGIITPSASTSTPRRSRVNTTTTPSLRKCASSHNLRRAANRQPPTDDDNMPLAMMVMKTSTSRTRRKQSPTTTTTTTDVDDDNIPIALARRRLQPAACY</sequence>
<feature type="region of interest" description="Disordered" evidence="1">
    <location>
        <begin position="69"/>
        <end position="147"/>
    </location>
</feature>
<dbReference type="OrthoDB" id="2284306at2759"/>
<evidence type="ECO:0000313" key="2">
    <source>
        <dbReference type="EMBL" id="CDS04161.1"/>
    </source>
</evidence>
<proteinExistence type="predicted"/>
<organism evidence="2">
    <name type="scientific">Lichtheimia ramosa</name>
    <dbReference type="NCBI Taxonomy" id="688394"/>
    <lineage>
        <taxon>Eukaryota</taxon>
        <taxon>Fungi</taxon>
        <taxon>Fungi incertae sedis</taxon>
        <taxon>Mucoromycota</taxon>
        <taxon>Mucoromycotina</taxon>
        <taxon>Mucoromycetes</taxon>
        <taxon>Mucorales</taxon>
        <taxon>Lichtheimiaceae</taxon>
        <taxon>Lichtheimia</taxon>
    </lineage>
</organism>
<dbReference type="EMBL" id="LK023314">
    <property type="protein sequence ID" value="CDS04161.1"/>
    <property type="molecule type" value="Genomic_DNA"/>
</dbReference>
<dbReference type="AlphaFoldDB" id="A0A077WAZ1"/>
<reference evidence="2" key="1">
    <citation type="journal article" date="2014" name="Genome Announc.">
        <title>De novo whole-genome sequence and genome annotation of Lichtheimia ramosa.</title>
        <authorList>
            <person name="Linde J."/>
            <person name="Schwartze V."/>
            <person name="Binder U."/>
            <person name="Lass-Florl C."/>
            <person name="Voigt K."/>
            <person name="Horn F."/>
        </authorList>
    </citation>
    <scope>NUCLEOTIDE SEQUENCE</scope>
    <source>
        <strain evidence="2">JMRC FSU:6197</strain>
    </source>
</reference>
<protein>
    <submittedName>
        <fullName evidence="2">Uncharacterized protein</fullName>
    </submittedName>
</protein>
<name>A0A077WAZ1_9FUNG</name>
<gene>
    <name evidence="2" type="ORF">LRAMOSA07116</name>
</gene>
<evidence type="ECO:0000256" key="1">
    <source>
        <dbReference type="SAM" id="MobiDB-lite"/>
    </source>
</evidence>
<accession>A0A077WAZ1</accession>